<protein>
    <submittedName>
        <fullName evidence="1">Proteasome accessory factor PafA2 family protein</fullName>
    </submittedName>
</protein>
<name>A0A6G7Y9G3_9ACTN</name>
<dbReference type="EMBL" id="CP049865">
    <property type="protein sequence ID" value="QIK73534.1"/>
    <property type="molecule type" value="Genomic_DNA"/>
</dbReference>
<accession>A0A6G7Y9G3</accession>
<dbReference type="PANTHER" id="PTHR42307:SF2">
    <property type="entry name" value="PUP DEAMIDASE_DEPUPYLASE"/>
    <property type="match status" value="1"/>
</dbReference>
<dbReference type="GO" id="GO:0000502">
    <property type="term" value="C:proteasome complex"/>
    <property type="evidence" value="ECO:0007669"/>
    <property type="project" value="UniProtKB-KW"/>
</dbReference>
<keyword evidence="2" id="KW-1185">Reference proteome</keyword>
<organism evidence="1 2">
    <name type="scientific">Propioniciclava coleopterorum</name>
    <dbReference type="NCBI Taxonomy" id="2714937"/>
    <lineage>
        <taxon>Bacteria</taxon>
        <taxon>Bacillati</taxon>
        <taxon>Actinomycetota</taxon>
        <taxon>Actinomycetes</taxon>
        <taxon>Propionibacteriales</taxon>
        <taxon>Propionibacteriaceae</taxon>
        <taxon>Propioniciclava</taxon>
    </lineage>
</organism>
<dbReference type="PANTHER" id="PTHR42307">
    <property type="entry name" value="PUP DEAMIDASE/DEPUPYLASE"/>
    <property type="match status" value="1"/>
</dbReference>
<dbReference type="Pfam" id="PF03136">
    <property type="entry name" value="Pup_ligase"/>
    <property type="match status" value="1"/>
</dbReference>
<dbReference type="InterPro" id="IPR004347">
    <property type="entry name" value="Pup_ligase/deamidase"/>
</dbReference>
<dbReference type="Proteomes" id="UP000501058">
    <property type="component" value="Chromosome"/>
</dbReference>
<proteinExistence type="predicted"/>
<dbReference type="AlphaFoldDB" id="A0A6G7Y9G3"/>
<dbReference type="GO" id="GO:0005524">
    <property type="term" value="F:ATP binding"/>
    <property type="evidence" value="ECO:0007669"/>
    <property type="project" value="TreeGrafter"/>
</dbReference>
<dbReference type="GO" id="GO:0019941">
    <property type="term" value="P:modification-dependent protein catabolic process"/>
    <property type="evidence" value="ECO:0007669"/>
    <property type="project" value="InterPro"/>
</dbReference>
<evidence type="ECO:0000313" key="1">
    <source>
        <dbReference type="EMBL" id="QIK73534.1"/>
    </source>
</evidence>
<dbReference type="RefSeq" id="WP_166234602.1">
    <property type="nucleotide sequence ID" value="NZ_CP049865.1"/>
</dbReference>
<keyword evidence="1" id="KW-0647">Proteasome</keyword>
<sequence length="453" mass="47932">MLLGTETEYGIHAAGGELDAHDLSAAVVDACGVPATASTGDASHRVLGNGARFYVDHGHPEYATPETTSAADATLWELAGDLIVERAAAAASQRLGIPITVFKNNTDGKGNSYGYHENLLVGRATPWEALEAVLPAFLVSRVVIAGAGRVGLGTASQEPGFQLSQRADFFERVAGLDTTRRRGIVNTRDEPHADPRRWRRLHVIAGDATRIPYATWLGLGSLALVVAAIESGLAPLVRLADPIVAFRTVSRDLSLSRPLPLAGGGAETALGVQERFRDAAAALAGRVETPGATALVEAWTQTLDDLRVDPARAADRLDWAAKLQLLRGYRARGASWGDPKLAQVDLKWAQLGPGGIVGVLQDAGRLRAGADPAEVERAGREAPRDTRAFGRGRWVSEHPEAVIAAGWDGLLVRDPAGGLHSLGLLDPFGHTAVGAEPGASVDRLIRSHEERTR</sequence>
<gene>
    <name evidence="1" type="ORF">G7070_16265</name>
</gene>
<dbReference type="KEGG" id="prv:G7070_16265"/>
<evidence type="ECO:0000313" key="2">
    <source>
        <dbReference type="Proteomes" id="UP000501058"/>
    </source>
</evidence>
<dbReference type="GO" id="GO:0010498">
    <property type="term" value="P:proteasomal protein catabolic process"/>
    <property type="evidence" value="ECO:0007669"/>
    <property type="project" value="InterPro"/>
</dbReference>
<dbReference type="GO" id="GO:0070490">
    <property type="term" value="P:protein pupylation"/>
    <property type="evidence" value="ECO:0007669"/>
    <property type="project" value="TreeGrafter"/>
</dbReference>
<reference evidence="1 2" key="1">
    <citation type="submission" date="2020-03" db="EMBL/GenBank/DDBJ databases">
        <title>Propioniciclava sp. nov., isolated from Hydrophilus acuminatus.</title>
        <authorList>
            <person name="Hyun D.-W."/>
            <person name="Bae J.-W."/>
        </authorList>
    </citation>
    <scope>NUCLEOTIDE SEQUENCE [LARGE SCALE GENOMIC DNA]</scope>
    <source>
        <strain evidence="1 2">HDW11</strain>
    </source>
</reference>